<evidence type="ECO:0000256" key="6">
    <source>
        <dbReference type="ARBA" id="ARBA00022692"/>
    </source>
</evidence>
<dbReference type="InterPro" id="IPR013525">
    <property type="entry name" value="ABC2_TM"/>
</dbReference>
<keyword evidence="6 11" id="KW-0812">Transmembrane</keyword>
<comment type="caution">
    <text evidence="13">The sequence shown here is derived from an EMBL/GenBank/DDBJ whole genome shotgun (WGS) entry which is preliminary data.</text>
</comment>
<feature type="domain" description="ABC transmembrane type-2" evidence="12">
    <location>
        <begin position="39"/>
        <end position="264"/>
    </location>
</feature>
<dbReference type="PANTHER" id="PTHR30413:SF10">
    <property type="entry name" value="CAPSULE POLYSACCHARIDE EXPORT INNER-MEMBRANE PROTEIN CTRC"/>
    <property type="match status" value="1"/>
</dbReference>
<keyword evidence="14" id="KW-1185">Reference proteome</keyword>
<evidence type="ECO:0000256" key="2">
    <source>
        <dbReference type="ARBA" id="ARBA00007783"/>
    </source>
</evidence>
<feature type="transmembrane region" description="Helical" evidence="11">
    <location>
        <begin position="75"/>
        <end position="95"/>
    </location>
</feature>
<dbReference type="GO" id="GO:0015920">
    <property type="term" value="P:lipopolysaccharide transport"/>
    <property type="evidence" value="ECO:0007669"/>
    <property type="project" value="TreeGrafter"/>
</dbReference>
<evidence type="ECO:0000256" key="9">
    <source>
        <dbReference type="ARBA" id="ARBA00023047"/>
    </source>
</evidence>
<dbReference type="GO" id="GO:0043190">
    <property type="term" value="C:ATP-binding cassette (ABC) transporter complex"/>
    <property type="evidence" value="ECO:0007669"/>
    <property type="project" value="InterPro"/>
</dbReference>
<name>A0A158ECA5_9BURK</name>
<comment type="subcellular location">
    <subcellularLocation>
        <location evidence="11">Cell inner membrane</location>
        <topology evidence="11">Multi-pass membrane protein</topology>
    </subcellularLocation>
    <subcellularLocation>
        <location evidence="1">Cell membrane</location>
        <topology evidence="1">Multi-pass membrane protein</topology>
    </subcellularLocation>
</comment>
<keyword evidence="4 11" id="KW-1003">Cell membrane</keyword>
<keyword evidence="10 11" id="KW-0472">Membrane</keyword>
<feature type="transmembrane region" description="Helical" evidence="11">
    <location>
        <begin position="116"/>
        <end position="142"/>
    </location>
</feature>
<feature type="transmembrane region" description="Helical" evidence="11">
    <location>
        <begin position="187"/>
        <end position="207"/>
    </location>
</feature>
<keyword evidence="7" id="KW-0972">Capsule biogenesis/degradation</keyword>
<evidence type="ECO:0000256" key="10">
    <source>
        <dbReference type="ARBA" id="ARBA00023136"/>
    </source>
</evidence>
<evidence type="ECO:0000313" key="13">
    <source>
        <dbReference type="EMBL" id="SAL04505.1"/>
    </source>
</evidence>
<keyword evidence="8 11" id="KW-1133">Transmembrane helix</keyword>
<dbReference type="EMBL" id="FCOX02000064">
    <property type="protein sequence ID" value="SAL04505.1"/>
    <property type="molecule type" value="Genomic_DNA"/>
</dbReference>
<feature type="transmembrane region" description="Helical" evidence="11">
    <location>
        <begin position="38"/>
        <end position="63"/>
    </location>
</feature>
<dbReference type="AlphaFoldDB" id="A0A158ECA5"/>
<keyword evidence="5" id="KW-0762">Sugar transport</keyword>
<dbReference type="OrthoDB" id="9786910at2"/>
<evidence type="ECO:0000259" key="12">
    <source>
        <dbReference type="PROSITE" id="PS51012"/>
    </source>
</evidence>
<keyword evidence="9" id="KW-0625">Polysaccharide transport</keyword>
<dbReference type="InterPro" id="IPR047817">
    <property type="entry name" value="ABC2_TM_bact-type"/>
</dbReference>
<feature type="transmembrane region" description="Helical" evidence="11">
    <location>
        <begin position="241"/>
        <end position="261"/>
    </location>
</feature>
<dbReference type="GO" id="GO:0015774">
    <property type="term" value="P:polysaccharide transport"/>
    <property type="evidence" value="ECO:0007669"/>
    <property type="project" value="UniProtKB-KW"/>
</dbReference>
<accession>A0A158ECA5</accession>
<sequence>MQRNSIDPFSLFRSLARNGNLIRQMIVREIASRYRGSALGLIWSLFIPVLMLCIYTFVFSYVFKARWRVGVDSKTEFALVLFAGLMFFNMFADCVNRAPLQIISNSNLVKKVVFPLEILPVVTVAASMFQLLVSLVVWLLFYVAVFGAPPLTSLWLPVVALPLVLFTLGLTWFLAALGVYLRDVAQITGVITTTLMFLTPIFFPASAVPAQFQVLFMINPLAAVVEQARDVMIWGKAPDPVVYGCLLASSLLIAWLGYAWFQRTRGGFSDVL</sequence>
<dbReference type="Pfam" id="PF01061">
    <property type="entry name" value="ABC2_membrane"/>
    <property type="match status" value="1"/>
</dbReference>
<evidence type="ECO:0000256" key="11">
    <source>
        <dbReference type="RuleBase" id="RU361157"/>
    </source>
</evidence>
<dbReference type="PROSITE" id="PS51012">
    <property type="entry name" value="ABC_TM2"/>
    <property type="match status" value="1"/>
</dbReference>
<keyword evidence="3 11" id="KW-0813">Transport</keyword>
<dbReference type="GO" id="GO:0140359">
    <property type="term" value="F:ABC-type transporter activity"/>
    <property type="evidence" value="ECO:0007669"/>
    <property type="project" value="InterPro"/>
</dbReference>
<evidence type="ECO:0000313" key="14">
    <source>
        <dbReference type="Proteomes" id="UP000071859"/>
    </source>
</evidence>
<reference evidence="13" key="1">
    <citation type="submission" date="2016-01" db="EMBL/GenBank/DDBJ databases">
        <authorList>
            <person name="Peeters C."/>
        </authorList>
    </citation>
    <scope>NUCLEOTIDE SEQUENCE</scope>
    <source>
        <strain evidence="13">LMG 29321</strain>
    </source>
</reference>
<dbReference type="RefSeq" id="WP_062611069.1">
    <property type="nucleotide sequence ID" value="NZ_FCOX02000064.1"/>
</dbReference>
<evidence type="ECO:0000256" key="1">
    <source>
        <dbReference type="ARBA" id="ARBA00004651"/>
    </source>
</evidence>
<comment type="similarity">
    <text evidence="2 11">Belongs to the ABC-2 integral membrane protein family.</text>
</comment>
<feature type="transmembrane region" description="Helical" evidence="11">
    <location>
        <begin position="154"/>
        <end position="180"/>
    </location>
</feature>
<proteinExistence type="inferred from homology"/>
<evidence type="ECO:0000256" key="3">
    <source>
        <dbReference type="ARBA" id="ARBA00022448"/>
    </source>
</evidence>
<evidence type="ECO:0000256" key="4">
    <source>
        <dbReference type="ARBA" id="ARBA00022475"/>
    </source>
</evidence>
<protein>
    <recommendedName>
        <fullName evidence="11">Transport permease protein</fullName>
    </recommendedName>
</protein>
<organism evidence="13 14">
    <name type="scientific">Caballeronia calidae</name>
    <dbReference type="NCBI Taxonomy" id="1777139"/>
    <lineage>
        <taxon>Bacteria</taxon>
        <taxon>Pseudomonadati</taxon>
        <taxon>Pseudomonadota</taxon>
        <taxon>Betaproteobacteria</taxon>
        <taxon>Burkholderiales</taxon>
        <taxon>Burkholderiaceae</taxon>
        <taxon>Caballeronia</taxon>
    </lineage>
</organism>
<evidence type="ECO:0000256" key="7">
    <source>
        <dbReference type="ARBA" id="ARBA00022903"/>
    </source>
</evidence>
<evidence type="ECO:0000256" key="8">
    <source>
        <dbReference type="ARBA" id="ARBA00022989"/>
    </source>
</evidence>
<dbReference type="InterPro" id="IPR000412">
    <property type="entry name" value="ABC_2_transport"/>
</dbReference>
<dbReference type="Proteomes" id="UP000071859">
    <property type="component" value="Unassembled WGS sequence"/>
</dbReference>
<gene>
    <name evidence="13" type="ORF">AWB78_07000</name>
</gene>
<evidence type="ECO:0000256" key="5">
    <source>
        <dbReference type="ARBA" id="ARBA00022597"/>
    </source>
</evidence>
<dbReference type="PANTHER" id="PTHR30413">
    <property type="entry name" value="INNER MEMBRANE TRANSPORT PERMEASE"/>
    <property type="match status" value="1"/>
</dbReference>
<dbReference type="PRINTS" id="PR00164">
    <property type="entry name" value="ABC2TRNSPORT"/>
</dbReference>